<organism evidence="1 2">
    <name type="scientific">Choiromyces venosus 120613-1</name>
    <dbReference type="NCBI Taxonomy" id="1336337"/>
    <lineage>
        <taxon>Eukaryota</taxon>
        <taxon>Fungi</taxon>
        <taxon>Dikarya</taxon>
        <taxon>Ascomycota</taxon>
        <taxon>Pezizomycotina</taxon>
        <taxon>Pezizomycetes</taxon>
        <taxon>Pezizales</taxon>
        <taxon>Tuberaceae</taxon>
        <taxon>Choiromyces</taxon>
    </lineage>
</organism>
<dbReference type="STRING" id="1336337.A0A3N4IVA3"/>
<evidence type="ECO:0000313" key="1">
    <source>
        <dbReference type="EMBL" id="RPA90132.1"/>
    </source>
</evidence>
<evidence type="ECO:0000313" key="2">
    <source>
        <dbReference type="Proteomes" id="UP000276215"/>
    </source>
</evidence>
<accession>A0A3N4IVA3</accession>
<gene>
    <name evidence="1" type="ORF">L873DRAFT_1783206</name>
</gene>
<sequence>MPHKQATTGKVTTRNQKLVSPAENQDECATCDAILVTRSQISQIGSDEEMKKDAKDALEQALQVEELHVGEVRGEPFVGNRRGLGLAGLPARIDAQDKKIALLNDETISRRTKIALLNDEATSRRTKIALLNDEATSHGTKIALLNDEATSHRTKIASLEDRVGSLTSSHEAYKLLRNRFISTFKRDKGLVKATEADRRIIAEGNGWVHGGDVVVDAQLYEGVGGRKDIAAFKKLYAVSPADVQTIRYQPTIDALNTHAGIIASKHKIGTDEFYARFSGFIRLLEEFGYDDGYLGGNATDVTRAYWSFLNCIKDEVKRVNAIEASD</sequence>
<name>A0A3N4IVA3_9PEZI</name>
<dbReference type="EMBL" id="ML120540">
    <property type="protein sequence ID" value="RPA90132.1"/>
    <property type="molecule type" value="Genomic_DNA"/>
</dbReference>
<dbReference type="AlphaFoldDB" id="A0A3N4IVA3"/>
<keyword evidence="2" id="KW-1185">Reference proteome</keyword>
<protein>
    <submittedName>
        <fullName evidence="1">Uncharacterized protein</fullName>
    </submittedName>
</protein>
<proteinExistence type="predicted"/>
<reference evidence="1 2" key="1">
    <citation type="journal article" date="2018" name="Nat. Ecol. Evol.">
        <title>Pezizomycetes genomes reveal the molecular basis of ectomycorrhizal truffle lifestyle.</title>
        <authorList>
            <person name="Murat C."/>
            <person name="Payen T."/>
            <person name="Noel B."/>
            <person name="Kuo A."/>
            <person name="Morin E."/>
            <person name="Chen J."/>
            <person name="Kohler A."/>
            <person name="Krizsan K."/>
            <person name="Balestrini R."/>
            <person name="Da Silva C."/>
            <person name="Montanini B."/>
            <person name="Hainaut M."/>
            <person name="Levati E."/>
            <person name="Barry K.W."/>
            <person name="Belfiori B."/>
            <person name="Cichocki N."/>
            <person name="Clum A."/>
            <person name="Dockter R.B."/>
            <person name="Fauchery L."/>
            <person name="Guy J."/>
            <person name="Iotti M."/>
            <person name="Le Tacon F."/>
            <person name="Lindquist E.A."/>
            <person name="Lipzen A."/>
            <person name="Malagnac F."/>
            <person name="Mello A."/>
            <person name="Molinier V."/>
            <person name="Miyauchi S."/>
            <person name="Poulain J."/>
            <person name="Riccioni C."/>
            <person name="Rubini A."/>
            <person name="Sitrit Y."/>
            <person name="Splivallo R."/>
            <person name="Traeger S."/>
            <person name="Wang M."/>
            <person name="Zifcakova L."/>
            <person name="Wipf D."/>
            <person name="Zambonelli A."/>
            <person name="Paolocci F."/>
            <person name="Nowrousian M."/>
            <person name="Ottonello S."/>
            <person name="Baldrian P."/>
            <person name="Spatafora J.W."/>
            <person name="Henrissat B."/>
            <person name="Nagy L.G."/>
            <person name="Aury J.M."/>
            <person name="Wincker P."/>
            <person name="Grigoriev I.V."/>
            <person name="Bonfante P."/>
            <person name="Martin F.M."/>
        </authorList>
    </citation>
    <scope>NUCLEOTIDE SEQUENCE [LARGE SCALE GENOMIC DNA]</scope>
    <source>
        <strain evidence="1 2">120613-1</strain>
    </source>
</reference>
<dbReference type="Proteomes" id="UP000276215">
    <property type="component" value="Unassembled WGS sequence"/>
</dbReference>
<dbReference type="OrthoDB" id="5420280at2759"/>